<keyword evidence="2" id="KW-0472">Membrane</keyword>
<reference evidence="3" key="1">
    <citation type="journal article" date="2021" name="Nat. Microbiol.">
        <title>Cocultivation of an ultrasmall environmental parasitic bacterium with lytic ability against bacteria associated with wastewater foams.</title>
        <authorList>
            <person name="Batinovic S."/>
            <person name="Rose J.J.A."/>
            <person name="Ratcliffe J."/>
            <person name="Seviour R.J."/>
            <person name="Petrovski S."/>
        </authorList>
    </citation>
    <scope>NUCLEOTIDE SEQUENCE</scope>
    <source>
        <strain evidence="3">CON44</strain>
    </source>
</reference>
<evidence type="ECO:0000256" key="2">
    <source>
        <dbReference type="SAM" id="Phobius"/>
    </source>
</evidence>
<feature type="transmembrane region" description="Helical" evidence="2">
    <location>
        <begin position="156"/>
        <end position="178"/>
    </location>
</feature>
<name>A0A857KP06_9ACTN</name>
<keyword evidence="2" id="KW-0812">Transmembrane</keyword>
<feature type="region of interest" description="Disordered" evidence="1">
    <location>
        <begin position="1"/>
        <end position="53"/>
    </location>
</feature>
<accession>A0A857KP06</accession>
<feature type="compositionally biased region" description="Basic and acidic residues" evidence="1">
    <location>
        <begin position="1"/>
        <end position="19"/>
    </location>
</feature>
<keyword evidence="2" id="KW-1133">Transmembrane helix</keyword>
<dbReference type="RefSeq" id="WP_005193321.1">
    <property type="nucleotide sequence ID" value="NZ_CP045804.1"/>
</dbReference>
<evidence type="ECO:0000313" key="3">
    <source>
        <dbReference type="EMBL" id="QHN41365.1"/>
    </source>
</evidence>
<organism evidence="3">
    <name type="scientific">Gordonia amarae</name>
    <dbReference type="NCBI Taxonomy" id="36821"/>
    <lineage>
        <taxon>Bacteria</taxon>
        <taxon>Bacillati</taxon>
        <taxon>Actinomycetota</taxon>
        <taxon>Actinomycetes</taxon>
        <taxon>Mycobacteriales</taxon>
        <taxon>Gordoniaceae</taxon>
        <taxon>Gordonia</taxon>
    </lineage>
</organism>
<feature type="transmembrane region" description="Helical" evidence="2">
    <location>
        <begin position="124"/>
        <end position="144"/>
    </location>
</feature>
<feature type="transmembrane region" description="Helical" evidence="2">
    <location>
        <begin position="184"/>
        <end position="205"/>
    </location>
</feature>
<feature type="compositionally biased region" description="Basic and acidic residues" evidence="1">
    <location>
        <begin position="34"/>
        <end position="45"/>
    </location>
</feature>
<evidence type="ECO:0000256" key="1">
    <source>
        <dbReference type="SAM" id="MobiDB-lite"/>
    </source>
</evidence>
<feature type="transmembrane region" description="Helical" evidence="2">
    <location>
        <begin position="67"/>
        <end position="87"/>
    </location>
</feature>
<sequence>MTERGDGGFDLGDGQRPDPDIPSQAELDAEDMAELAKRSSADRDQTGLYPVRRGDPGPAPIPLVKHAVGCFWAAAVAGAICMVYGFLNLGTIKDLLYTRLLDGVRDDPGNAAPEDQISGISSTFPPVMLVLIAVFLAVEYLLLVNTAKHNSRGVRNVYLSVVVVHMMCIPIGIDLLFAYDGLSVVIVVLGWAQLVLLALSALCTLRKEVNDWLPAPNKVRPGTGFGRR</sequence>
<protein>
    <submittedName>
        <fullName evidence="3">Uncharacterized protein</fullName>
    </submittedName>
</protein>
<gene>
    <name evidence="3" type="ORF">GII30_21335</name>
</gene>
<proteinExistence type="predicted"/>
<dbReference type="EMBL" id="CP045810">
    <property type="protein sequence ID" value="QHN41365.1"/>
    <property type="molecule type" value="Genomic_DNA"/>
</dbReference>
<dbReference type="AlphaFoldDB" id="A0A857KP06"/>